<name>A0A238W5B9_9FLAO</name>
<accession>A0A238W5B9</accession>
<dbReference type="PROSITE" id="PS51197">
    <property type="entry name" value="HTH_RRF2_2"/>
    <property type="match status" value="1"/>
</dbReference>
<evidence type="ECO:0000313" key="1">
    <source>
        <dbReference type="EMBL" id="SNR41363.1"/>
    </source>
</evidence>
<dbReference type="EMBL" id="FZNY01000001">
    <property type="protein sequence ID" value="SNR41363.1"/>
    <property type="molecule type" value="Genomic_DNA"/>
</dbReference>
<dbReference type="GO" id="GO:0005829">
    <property type="term" value="C:cytosol"/>
    <property type="evidence" value="ECO:0007669"/>
    <property type="project" value="TreeGrafter"/>
</dbReference>
<proteinExistence type="predicted"/>
<dbReference type="AlphaFoldDB" id="A0A238W5B9"/>
<dbReference type="NCBIfam" id="TIGR00738">
    <property type="entry name" value="rrf2_super"/>
    <property type="match status" value="1"/>
</dbReference>
<dbReference type="GO" id="GO:0003700">
    <property type="term" value="F:DNA-binding transcription factor activity"/>
    <property type="evidence" value="ECO:0007669"/>
    <property type="project" value="TreeGrafter"/>
</dbReference>
<keyword evidence="2" id="KW-1185">Reference proteome</keyword>
<dbReference type="InterPro" id="IPR036390">
    <property type="entry name" value="WH_DNA-bd_sf"/>
</dbReference>
<evidence type="ECO:0000313" key="2">
    <source>
        <dbReference type="Proteomes" id="UP000198379"/>
    </source>
</evidence>
<organism evidence="1 2">
    <name type="scientific">Dokdonia pacifica</name>
    <dbReference type="NCBI Taxonomy" id="1627892"/>
    <lineage>
        <taxon>Bacteria</taxon>
        <taxon>Pseudomonadati</taxon>
        <taxon>Bacteroidota</taxon>
        <taxon>Flavobacteriia</taxon>
        <taxon>Flavobacteriales</taxon>
        <taxon>Flavobacteriaceae</taxon>
        <taxon>Dokdonia</taxon>
    </lineage>
</organism>
<reference evidence="1 2" key="1">
    <citation type="submission" date="2017-06" db="EMBL/GenBank/DDBJ databases">
        <authorList>
            <person name="Kim H.J."/>
            <person name="Triplett B.A."/>
        </authorList>
    </citation>
    <scope>NUCLEOTIDE SEQUENCE [LARGE SCALE GENOMIC DNA]</scope>
    <source>
        <strain evidence="1 2">DSM 25597</strain>
    </source>
</reference>
<gene>
    <name evidence="1" type="ORF">SAMN06265376_101677</name>
</gene>
<dbReference type="SUPFAM" id="SSF46785">
    <property type="entry name" value="Winged helix' DNA-binding domain"/>
    <property type="match status" value="1"/>
</dbReference>
<dbReference type="PANTHER" id="PTHR33221:SF13">
    <property type="entry name" value="TRANSCRIPTIONAL REGULATOR-RELATED"/>
    <property type="match status" value="1"/>
</dbReference>
<protein>
    <submittedName>
        <fullName evidence="1">Transcriptional regulator, BadM/Rrf2 family</fullName>
    </submittedName>
</protein>
<dbReference type="Pfam" id="PF02082">
    <property type="entry name" value="Rrf2"/>
    <property type="match status" value="1"/>
</dbReference>
<dbReference type="RefSeq" id="WP_089370002.1">
    <property type="nucleotide sequence ID" value="NZ_BMEP01000002.1"/>
</dbReference>
<dbReference type="Proteomes" id="UP000198379">
    <property type="component" value="Unassembled WGS sequence"/>
</dbReference>
<dbReference type="InterPro" id="IPR036388">
    <property type="entry name" value="WH-like_DNA-bd_sf"/>
</dbReference>
<dbReference type="PANTHER" id="PTHR33221">
    <property type="entry name" value="WINGED HELIX-TURN-HELIX TRANSCRIPTIONAL REGULATOR, RRF2 FAMILY"/>
    <property type="match status" value="1"/>
</dbReference>
<dbReference type="InterPro" id="IPR000944">
    <property type="entry name" value="Tscrpt_reg_Rrf2"/>
</dbReference>
<dbReference type="Gene3D" id="1.10.10.10">
    <property type="entry name" value="Winged helix-like DNA-binding domain superfamily/Winged helix DNA-binding domain"/>
    <property type="match status" value="1"/>
</dbReference>
<sequence>MFSKTCTYGIKATLFIAQKAQLDERVSLKEIATAIDSPVAFTAKILQVLAKEHIINSIKGPKGGFEIAKAQLPNITIKQVVKAIDGDSLFNGCALGLQECNEKAPCPMHDNFVSIRDQLNETLASSNLLQVAADLNQGRTVLKR</sequence>
<dbReference type="OrthoDB" id="9808360at2"/>